<evidence type="ECO:0000313" key="2">
    <source>
        <dbReference type="EMBL" id="GGG74682.1"/>
    </source>
</evidence>
<dbReference type="AlphaFoldDB" id="A0A917M3M6"/>
<dbReference type="SUPFAM" id="SSF46626">
    <property type="entry name" value="Cytochrome c"/>
    <property type="match status" value="1"/>
</dbReference>
<organism evidence="2 3">
    <name type="scientific">Parapedobacter pyrenivorans</name>
    <dbReference type="NCBI Taxonomy" id="1305674"/>
    <lineage>
        <taxon>Bacteria</taxon>
        <taxon>Pseudomonadati</taxon>
        <taxon>Bacteroidota</taxon>
        <taxon>Sphingobacteriia</taxon>
        <taxon>Sphingobacteriales</taxon>
        <taxon>Sphingobacteriaceae</taxon>
        <taxon>Parapedobacter</taxon>
    </lineage>
</organism>
<comment type="caution">
    <text evidence="2">The sequence shown here is derived from an EMBL/GenBank/DDBJ whole genome shotgun (WGS) entry which is preliminary data.</text>
</comment>
<dbReference type="PROSITE" id="PS51257">
    <property type="entry name" value="PROKAR_LIPOPROTEIN"/>
    <property type="match status" value="1"/>
</dbReference>
<sequence>MKQQLGKVSLLLLMMLVIAGCGKDDNGPTPDPPTPGGDVTAENVTYANFIGALLQSKCSSCHAGTGPGTTKWVFSGYSSVKDNLERVNDMVIVRKLMPQNGSLSTRERELLKAWIDKGGPQ</sequence>
<evidence type="ECO:0000256" key="1">
    <source>
        <dbReference type="SAM" id="SignalP"/>
    </source>
</evidence>
<feature type="chain" id="PRO_5036863205" description="Cytochrome c domain-containing protein" evidence="1">
    <location>
        <begin position="20"/>
        <end position="121"/>
    </location>
</feature>
<evidence type="ECO:0008006" key="4">
    <source>
        <dbReference type="Google" id="ProtNLM"/>
    </source>
</evidence>
<dbReference type="GO" id="GO:0009055">
    <property type="term" value="F:electron transfer activity"/>
    <property type="evidence" value="ECO:0007669"/>
    <property type="project" value="InterPro"/>
</dbReference>
<dbReference type="GO" id="GO:0020037">
    <property type="term" value="F:heme binding"/>
    <property type="evidence" value="ECO:0007669"/>
    <property type="project" value="InterPro"/>
</dbReference>
<name>A0A917M3M6_9SPHI</name>
<keyword evidence="3" id="KW-1185">Reference proteome</keyword>
<gene>
    <name evidence="2" type="ORF">GCM10007415_02790</name>
</gene>
<dbReference type="Proteomes" id="UP000660862">
    <property type="component" value="Unassembled WGS sequence"/>
</dbReference>
<evidence type="ECO:0000313" key="3">
    <source>
        <dbReference type="Proteomes" id="UP000660862"/>
    </source>
</evidence>
<feature type="signal peptide" evidence="1">
    <location>
        <begin position="1"/>
        <end position="19"/>
    </location>
</feature>
<proteinExistence type="predicted"/>
<accession>A0A917M3M6</accession>
<dbReference type="RefSeq" id="WP_188504155.1">
    <property type="nucleotide sequence ID" value="NZ_BMER01000001.1"/>
</dbReference>
<reference evidence="2" key="1">
    <citation type="journal article" date="2014" name="Int. J. Syst. Evol. Microbiol.">
        <title>Complete genome sequence of Corynebacterium casei LMG S-19264T (=DSM 44701T), isolated from a smear-ripened cheese.</title>
        <authorList>
            <consortium name="US DOE Joint Genome Institute (JGI-PGF)"/>
            <person name="Walter F."/>
            <person name="Albersmeier A."/>
            <person name="Kalinowski J."/>
            <person name="Ruckert C."/>
        </authorList>
    </citation>
    <scope>NUCLEOTIDE SEQUENCE</scope>
    <source>
        <strain evidence="2">CGMCC 1.12195</strain>
    </source>
</reference>
<dbReference type="EMBL" id="BMER01000001">
    <property type="protein sequence ID" value="GGG74682.1"/>
    <property type="molecule type" value="Genomic_DNA"/>
</dbReference>
<protein>
    <recommendedName>
        <fullName evidence="4">Cytochrome c domain-containing protein</fullName>
    </recommendedName>
</protein>
<keyword evidence="1" id="KW-0732">Signal</keyword>
<reference evidence="2" key="2">
    <citation type="submission" date="2020-09" db="EMBL/GenBank/DDBJ databases">
        <authorList>
            <person name="Sun Q."/>
            <person name="Zhou Y."/>
        </authorList>
    </citation>
    <scope>NUCLEOTIDE SEQUENCE</scope>
    <source>
        <strain evidence="2">CGMCC 1.12195</strain>
    </source>
</reference>
<dbReference type="InterPro" id="IPR036909">
    <property type="entry name" value="Cyt_c-like_dom_sf"/>
</dbReference>